<keyword evidence="1" id="KW-0812">Transmembrane</keyword>
<accession>A0A561BVE3</accession>
<sequence>MTDSETRLRDLLQAEAGRIPEDAELPSLDLDRPGRRRTWPALAAAAAVVAMIALAVPLVIHWTRSDERPPTDEPVPGLGVPYLVVDKQQTLHDGARTVQLPAGAWTVDQRVAAGWLVGTVKQQDSHRAGVLHPDGTVTLVGPLGPRSVAVSPDRTRMATSVSDDRGRARIVVVDLSSGKEIAAKTVPHQTVDLLAWNINGLWWQPAYTSTAQPSVWDPRTDRVTTLDVPGYALGLAAPGSTDRVLLTTGYGGKACFVAGRLVQGKLTVDREYCRAETPRHDDPVLSPDGRTIVDIDERHAVSVDSGKVTQLAVEGIVRPLAQPVFEDANHLLVVKQLDRSRQSVYRCDVRTGGCEVAYTSPPVRAFRLIQP</sequence>
<dbReference type="OrthoDB" id="3825276at2"/>
<dbReference type="Proteomes" id="UP000318380">
    <property type="component" value="Unassembled WGS sequence"/>
</dbReference>
<dbReference type="Gene3D" id="2.130.10.10">
    <property type="entry name" value="YVTN repeat-like/Quinoprotein amine dehydrogenase"/>
    <property type="match status" value="1"/>
</dbReference>
<keyword evidence="1" id="KW-0472">Membrane</keyword>
<evidence type="ECO:0008006" key="4">
    <source>
        <dbReference type="Google" id="ProtNLM"/>
    </source>
</evidence>
<dbReference type="EMBL" id="VIVK01000001">
    <property type="protein sequence ID" value="TWD82875.1"/>
    <property type="molecule type" value="Genomic_DNA"/>
</dbReference>
<reference evidence="2 3" key="1">
    <citation type="submission" date="2019-06" db="EMBL/GenBank/DDBJ databases">
        <title>Sequencing the genomes of 1000 actinobacteria strains.</title>
        <authorList>
            <person name="Klenk H.-P."/>
        </authorList>
    </citation>
    <scope>NUCLEOTIDE SEQUENCE [LARGE SCALE GENOMIC DNA]</scope>
    <source>
        <strain evidence="2 3">DSM 24683</strain>
    </source>
</reference>
<dbReference type="SUPFAM" id="SSF82171">
    <property type="entry name" value="DPP6 N-terminal domain-like"/>
    <property type="match status" value="1"/>
</dbReference>
<gene>
    <name evidence="2" type="ORF">FB561_4021</name>
</gene>
<organism evidence="2 3">
    <name type="scientific">Kribbella amoyensis</name>
    <dbReference type="NCBI Taxonomy" id="996641"/>
    <lineage>
        <taxon>Bacteria</taxon>
        <taxon>Bacillati</taxon>
        <taxon>Actinomycetota</taxon>
        <taxon>Actinomycetes</taxon>
        <taxon>Propionibacteriales</taxon>
        <taxon>Kribbellaceae</taxon>
        <taxon>Kribbella</taxon>
    </lineage>
</organism>
<name>A0A561BVE3_9ACTN</name>
<evidence type="ECO:0000313" key="2">
    <source>
        <dbReference type="EMBL" id="TWD82875.1"/>
    </source>
</evidence>
<evidence type="ECO:0000256" key="1">
    <source>
        <dbReference type="SAM" id="Phobius"/>
    </source>
</evidence>
<dbReference type="RefSeq" id="WP_145808775.1">
    <property type="nucleotide sequence ID" value="NZ_VIVK01000001.1"/>
</dbReference>
<proteinExistence type="predicted"/>
<keyword evidence="3" id="KW-1185">Reference proteome</keyword>
<comment type="caution">
    <text evidence="2">The sequence shown here is derived from an EMBL/GenBank/DDBJ whole genome shotgun (WGS) entry which is preliminary data.</text>
</comment>
<feature type="transmembrane region" description="Helical" evidence="1">
    <location>
        <begin position="41"/>
        <end position="62"/>
    </location>
</feature>
<keyword evidence="1" id="KW-1133">Transmembrane helix</keyword>
<evidence type="ECO:0000313" key="3">
    <source>
        <dbReference type="Proteomes" id="UP000318380"/>
    </source>
</evidence>
<dbReference type="InterPro" id="IPR015943">
    <property type="entry name" value="WD40/YVTN_repeat-like_dom_sf"/>
</dbReference>
<dbReference type="AlphaFoldDB" id="A0A561BVE3"/>
<protein>
    <recommendedName>
        <fullName evidence="4">WD40 repeat protein</fullName>
    </recommendedName>
</protein>